<gene>
    <name evidence="6" type="ORF">ACFFF8_22210</name>
</gene>
<dbReference type="CDD" id="cd06170">
    <property type="entry name" value="LuxR_C_like"/>
    <property type="match status" value="1"/>
</dbReference>
<dbReference type="EMBL" id="JBHLTM010000085">
    <property type="protein sequence ID" value="MFC0687306.1"/>
    <property type="molecule type" value="Genomic_DNA"/>
</dbReference>
<dbReference type="PROSITE" id="PS00622">
    <property type="entry name" value="HTH_LUXR_1"/>
    <property type="match status" value="1"/>
</dbReference>
<dbReference type="PROSITE" id="PS50043">
    <property type="entry name" value="HTH_LUXR_2"/>
    <property type="match status" value="1"/>
</dbReference>
<feature type="modified residue" description="4-aspartylphosphate" evidence="3">
    <location>
        <position position="78"/>
    </location>
</feature>
<dbReference type="InterPro" id="IPR036388">
    <property type="entry name" value="WH-like_DNA-bd_sf"/>
</dbReference>
<dbReference type="Gene3D" id="1.10.10.10">
    <property type="entry name" value="Winged helix-like DNA-binding domain superfamily/Winged helix DNA-binding domain"/>
    <property type="match status" value="1"/>
</dbReference>
<dbReference type="SUPFAM" id="SSF46894">
    <property type="entry name" value="C-terminal effector domain of the bipartite response regulators"/>
    <property type="match status" value="1"/>
</dbReference>
<comment type="caution">
    <text evidence="6">The sequence shown here is derived from an EMBL/GenBank/DDBJ whole genome shotgun (WGS) entry which is preliminary data.</text>
</comment>
<dbReference type="RefSeq" id="WP_267219840.1">
    <property type="nucleotide sequence ID" value="NZ_JAPCWC010000005.1"/>
</dbReference>
<dbReference type="InterPro" id="IPR000792">
    <property type="entry name" value="Tscrpt_reg_LuxR_C"/>
</dbReference>
<dbReference type="SMART" id="SM00448">
    <property type="entry name" value="REC"/>
    <property type="match status" value="1"/>
</dbReference>
<dbReference type="CDD" id="cd17535">
    <property type="entry name" value="REC_NarL-like"/>
    <property type="match status" value="1"/>
</dbReference>
<dbReference type="SMART" id="SM00421">
    <property type="entry name" value="HTH_LUXR"/>
    <property type="match status" value="1"/>
</dbReference>
<reference evidence="6 7" key="1">
    <citation type="submission" date="2024-09" db="EMBL/GenBank/DDBJ databases">
        <authorList>
            <person name="Sun Q."/>
            <person name="Mori K."/>
        </authorList>
    </citation>
    <scope>NUCLEOTIDE SEQUENCE [LARGE SCALE GENOMIC DNA]</scope>
    <source>
        <strain evidence="6 7">CICC 11035S</strain>
    </source>
</reference>
<evidence type="ECO:0000259" key="5">
    <source>
        <dbReference type="PROSITE" id="PS50110"/>
    </source>
</evidence>
<dbReference type="InterPro" id="IPR011006">
    <property type="entry name" value="CheY-like_superfamily"/>
</dbReference>
<proteinExistence type="predicted"/>
<feature type="domain" description="HTH luxR-type" evidence="4">
    <location>
        <begin position="168"/>
        <end position="233"/>
    </location>
</feature>
<dbReference type="SUPFAM" id="SSF52172">
    <property type="entry name" value="CheY-like"/>
    <property type="match status" value="1"/>
</dbReference>
<dbReference type="PANTHER" id="PTHR45566">
    <property type="entry name" value="HTH-TYPE TRANSCRIPTIONAL REGULATOR YHJB-RELATED"/>
    <property type="match status" value="1"/>
</dbReference>
<evidence type="ECO:0000256" key="1">
    <source>
        <dbReference type="ARBA" id="ARBA00022553"/>
    </source>
</evidence>
<name>A0ABV6SDG9_9SPHN</name>
<dbReference type="InterPro" id="IPR016032">
    <property type="entry name" value="Sig_transdc_resp-reg_C-effctor"/>
</dbReference>
<protein>
    <submittedName>
        <fullName evidence="6">Response regulator transcription factor</fullName>
    </submittedName>
</protein>
<dbReference type="InterPro" id="IPR001789">
    <property type="entry name" value="Sig_transdc_resp-reg_receiver"/>
</dbReference>
<sequence length="236" mass="24804">MENPATPDSAPAPDSGPGAALYAPERVIIVDDHALVRDGLRTVLEQAYPACETLDADGLEPALHLLATAGEADLVLLDLLIPGIEGLSGLETLRERYPATPVVIVSGVTDRQVVQAALAAGAAGFLPKSLPRGALLDAFAHVLSGGIYEPEMTAADTPFAAGDEERAIHARIAALTPQQRVVLGKLVGGRLNKQIAYELDVSMTTVKAHVSAILHKLQVFSRTQAVILANRAGFRE</sequence>
<dbReference type="Proteomes" id="UP001589858">
    <property type="component" value="Unassembled WGS sequence"/>
</dbReference>
<dbReference type="PRINTS" id="PR00038">
    <property type="entry name" value="HTHLUXR"/>
</dbReference>
<feature type="domain" description="Response regulatory" evidence="5">
    <location>
        <begin position="26"/>
        <end position="143"/>
    </location>
</feature>
<evidence type="ECO:0000259" key="4">
    <source>
        <dbReference type="PROSITE" id="PS50043"/>
    </source>
</evidence>
<keyword evidence="2" id="KW-0238">DNA-binding</keyword>
<evidence type="ECO:0000256" key="2">
    <source>
        <dbReference type="ARBA" id="ARBA00023125"/>
    </source>
</evidence>
<evidence type="ECO:0000313" key="7">
    <source>
        <dbReference type="Proteomes" id="UP001589858"/>
    </source>
</evidence>
<evidence type="ECO:0000256" key="3">
    <source>
        <dbReference type="PROSITE-ProRule" id="PRU00169"/>
    </source>
</evidence>
<keyword evidence="7" id="KW-1185">Reference proteome</keyword>
<dbReference type="PANTHER" id="PTHR45566:SF1">
    <property type="entry name" value="HTH-TYPE TRANSCRIPTIONAL REGULATOR YHJB-RELATED"/>
    <property type="match status" value="1"/>
</dbReference>
<dbReference type="Pfam" id="PF00196">
    <property type="entry name" value="GerE"/>
    <property type="match status" value="1"/>
</dbReference>
<dbReference type="InterPro" id="IPR058245">
    <property type="entry name" value="NreC/VraR/RcsB-like_REC"/>
</dbReference>
<organism evidence="6 7">
    <name type="scientific">Novosphingobium clariflavum</name>
    <dbReference type="NCBI Taxonomy" id="2029884"/>
    <lineage>
        <taxon>Bacteria</taxon>
        <taxon>Pseudomonadati</taxon>
        <taxon>Pseudomonadota</taxon>
        <taxon>Alphaproteobacteria</taxon>
        <taxon>Sphingomonadales</taxon>
        <taxon>Sphingomonadaceae</taxon>
        <taxon>Novosphingobium</taxon>
    </lineage>
</organism>
<dbReference type="Gene3D" id="3.40.50.2300">
    <property type="match status" value="1"/>
</dbReference>
<dbReference type="InterPro" id="IPR051015">
    <property type="entry name" value="EvgA-like"/>
</dbReference>
<dbReference type="PROSITE" id="PS50110">
    <property type="entry name" value="RESPONSE_REGULATORY"/>
    <property type="match status" value="1"/>
</dbReference>
<evidence type="ECO:0000313" key="6">
    <source>
        <dbReference type="EMBL" id="MFC0687306.1"/>
    </source>
</evidence>
<dbReference type="Pfam" id="PF00072">
    <property type="entry name" value="Response_reg"/>
    <property type="match status" value="1"/>
</dbReference>
<accession>A0ABV6SDG9</accession>
<keyword evidence="1 3" id="KW-0597">Phosphoprotein</keyword>